<dbReference type="SUPFAM" id="SSF69765">
    <property type="entry name" value="IpsF-like"/>
    <property type="match status" value="1"/>
</dbReference>
<comment type="function">
    <text evidence="7">Involved in the biosynthesis of isopentenyl diphosphate (IPP) and dimethylallyl diphosphate (DMAPP), two major building blocks of isoprenoid compounds. Catalyzes the conversion of 4-diphosphocytidyl-2-C-methyl-D-erythritol 2-phosphate (CDP-ME2P) to 2-C-methyl-D-erythritol 2,4-cyclodiphosphate (ME-CPP) with a corresponding release of cytidine 5-monophosphate (CMP).</text>
</comment>
<feature type="binding site" evidence="7">
    <location>
        <begin position="130"/>
        <end position="131"/>
    </location>
    <ligand>
        <name>4-CDP-2-C-methyl-D-erythritol 2-phosphate</name>
        <dbReference type="ChEBI" id="CHEBI:57919"/>
    </ligand>
</feature>
<feature type="binding site" evidence="7">
    <location>
        <begin position="53"/>
        <end position="55"/>
    </location>
    <ligand>
        <name>4-CDP-2-C-methyl-D-erythritol 2-phosphate</name>
        <dbReference type="ChEBI" id="CHEBI:57919"/>
    </ligand>
</feature>
<dbReference type="InterPro" id="IPR020555">
    <property type="entry name" value="MECDP_synthase_CS"/>
</dbReference>
<feature type="binding site" evidence="7">
    <location>
        <position position="138"/>
    </location>
    <ligand>
        <name>a divalent metal cation</name>
        <dbReference type="ChEBI" id="CHEBI:60240"/>
    </ligand>
</feature>
<dbReference type="RefSeq" id="WP_092648185.1">
    <property type="nucleotide sequence ID" value="NZ_LT629792.1"/>
</dbReference>
<comment type="caution">
    <text evidence="7">Lacks conserved residue(s) required for the propagation of feature annotation.</text>
</comment>
<comment type="similarity">
    <text evidence="7 8">Belongs to the IspF family.</text>
</comment>
<dbReference type="PANTHER" id="PTHR43181">
    <property type="entry name" value="2-C-METHYL-D-ERYTHRITOL 2,4-CYCLODIPHOSPHATE SYNTHASE, CHLOROPLASTIC"/>
    <property type="match status" value="1"/>
</dbReference>
<comment type="cofactor">
    <cofactor evidence="7">
        <name>a divalent metal cation</name>
        <dbReference type="ChEBI" id="CHEBI:60240"/>
    </cofactor>
    <text evidence="7">Binds 1 divalent metal cation per subunit.</text>
</comment>
<feature type="region of interest" description="Disordered" evidence="9">
    <location>
        <begin position="57"/>
        <end position="109"/>
    </location>
</feature>
<dbReference type="NCBIfam" id="TIGR00151">
    <property type="entry name" value="ispF"/>
    <property type="match status" value="1"/>
</dbReference>
<dbReference type="Pfam" id="PF02542">
    <property type="entry name" value="YgbB"/>
    <property type="match status" value="1"/>
</dbReference>
<evidence type="ECO:0000256" key="3">
    <source>
        <dbReference type="ARBA" id="ARBA00012579"/>
    </source>
</evidence>
<keyword evidence="5 7" id="KW-0414">Isoprene biosynthesis</keyword>
<dbReference type="Proteomes" id="UP000198976">
    <property type="component" value="Chromosome I"/>
</dbReference>
<evidence type="ECO:0000256" key="4">
    <source>
        <dbReference type="ARBA" id="ARBA00022723"/>
    </source>
</evidence>
<evidence type="ECO:0000256" key="1">
    <source>
        <dbReference type="ARBA" id="ARBA00000200"/>
    </source>
</evidence>
<name>A0ABY0V5E4_9ACTO</name>
<keyword evidence="12" id="KW-1185">Reference proteome</keyword>
<dbReference type="HAMAP" id="MF_00107">
    <property type="entry name" value="IspF"/>
    <property type="match status" value="1"/>
</dbReference>
<evidence type="ECO:0000256" key="7">
    <source>
        <dbReference type="HAMAP-Rule" id="MF_00107"/>
    </source>
</evidence>
<feature type="site" description="Transition state stabilizer" evidence="7">
    <location>
        <position position="130"/>
    </location>
</feature>
<dbReference type="CDD" id="cd00554">
    <property type="entry name" value="MECDP_synthase"/>
    <property type="match status" value="1"/>
</dbReference>
<feature type="domain" description="2-C-methyl-D-erythritol 2,4-cyclodiphosphate synthase" evidence="10">
    <location>
        <begin position="111"/>
        <end position="247"/>
    </location>
</feature>
<keyword evidence="6 7" id="KW-0456">Lyase</keyword>
<dbReference type="EMBL" id="LT629792">
    <property type="protein sequence ID" value="SDT86199.1"/>
    <property type="molecule type" value="Genomic_DNA"/>
</dbReference>
<reference evidence="11 12" key="1">
    <citation type="submission" date="2016-10" db="EMBL/GenBank/DDBJ databases">
        <authorList>
            <person name="Varghese N."/>
            <person name="Submissions S."/>
        </authorList>
    </citation>
    <scope>NUCLEOTIDE SEQUENCE [LARGE SCALE GENOMIC DNA]</scope>
    <source>
        <strain evidence="11 12">DSM 9169</strain>
    </source>
</reference>
<evidence type="ECO:0000313" key="11">
    <source>
        <dbReference type="EMBL" id="SDT86199.1"/>
    </source>
</evidence>
<protein>
    <recommendedName>
        <fullName evidence="3 7">2-C-methyl-D-erythritol 2,4-cyclodiphosphate synthase</fullName>
        <shortName evidence="7">MECDP-synthase</shortName>
        <shortName evidence="7">MECPP-synthase</shortName>
        <shortName evidence="7">MECPS</shortName>
        <ecNumber evidence="3 7">4.6.1.12</ecNumber>
    </recommendedName>
</protein>
<evidence type="ECO:0000259" key="10">
    <source>
        <dbReference type="Pfam" id="PF02542"/>
    </source>
</evidence>
<feature type="binding site" evidence="7">
    <location>
        <position position="55"/>
    </location>
    <ligand>
        <name>a divalent metal cation</name>
        <dbReference type="ChEBI" id="CHEBI:60240"/>
    </ligand>
</feature>
<dbReference type="InterPro" id="IPR036571">
    <property type="entry name" value="MECDP_synthase_sf"/>
</dbReference>
<evidence type="ECO:0000256" key="2">
    <source>
        <dbReference type="ARBA" id="ARBA00004709"/>
    </source>
</evidence>
<evidence type="ECO:0000256" key="8">
    <source>
        <dbReference type="RuleBase" id="RU004395"/>
    </source>
</evidence>
<feature type="compositionally biased region" description="Polar residues" evidence="9">
    <location>
        <begin position="88"/>
        <end position="98"/>
    </location>
</feature>
<dbReference type="InterPro" id="IPR003526">
    <property type="entry name" value="MECDP_synthase"/>
</dbReference>
<gene>
    <name evidence="7" type="primary">ispF</name>
    <name evidence="11" type="ORF">SAMN04489714_0268</name>
</gene>
<evidence type="ECO:0000313" key="12">
    <source>
        <dbReference type="Proteomes" id="UP000198976"/>
    </source>
</evidence>
<evidence type="ECO:0000256" key="5">
    <source>
        <dbReference type="ARBA" id="ARBA00023229"/>
    </source>
</evidence>
<evidence type="ECO:0000256" key="9">
    <source>
        <dbReference type="SAM" id="MobiDB-lite"/>
    </source>
</evidence>
<feature type="binding site" evidence="7">
    <location>
        <begin position="225"/>
        <end position="228"/>
    </location>
    <ligand>
        <name>4-CDP-2-C-methyl-D-erythritol 2-phosphate</name>
        <dbReference type="ChEBI" id="CHEBI:57919"/>
    </ligand>
</feature>
<dbReference type="Gene3D" id="3.30.1330.50">
    <property type="entry name" value="2-C-methyl-D-erythritol 2,4-cyclodiphosphate synthase"/>
    <property type="match status" value="1"/>
</dbReference>
<dbReference type="PANTHER" id="PTHR43181:SF1">
    <property type="entry name" value="2-C-METHYL-D-ERYTHRITOL 2,4-CYCLODIPHOSPHATE SYNTHASE, CHLOROPLASTIC"/>
    <property type="match status" value="1"/>
</dbReference>
<dbReference type="EC" id="4.6.1.12" evidence="3 7"/>
<feature type="binding site" evidence="7">
    <location>
        <position position="53"/>
    </location>
    <ligand>
        <name>a divalent metal cation</name>
        <dbReference type="ChEBI" id="CHEBI:60240"/>
    </ligand>
</feature>
<feature type="compositionally biased region" description="Basic and acidic residues" evidence="9">
    <location>
        <begin position="76"/>
        <end position="87"/>
    </location>
</feature>
<proteinExistence type="inferred from homology"/>
<organism evidence="11 12">
    <name type="scientific">Schaalia radingae</name>
    <dbReference type="NCBI Taxonomy" id="131110"/>
    <lineage>
        <taxon>Bacteria</taxon>
        <taxon>Bacillati</taxon>
        <taxon>Actinomycetota</taxon>
        <taxon>Actinomycetes</taxon>
        <taxon>Actinomycetales</taxon>
        <taxon>Actinomycetaceae</taxon>
        <taxon>Schaalia</taxon>
    </lineage>
</organism>
<feature type="site" description="Transition state stabilizer" evidence="7">
    <location>
        <position position="226"/>
    </location>
</feature>
<comment type="subunit">
    <text evidence="7">Homotrimer.</text>
</comment>
<sequence length="258" mass="26677">MSTAHRTNYSRNAAASNAAASKAAAGNAAASNAAAGNAQAPQAYPFRIGHAIDVHAFAENPHPGGSQPGQAAESSQVRRNDSQRRQTSDAQQARGTDTQHIHGSGNEQPHTDVLMLACMEWPGEPVLAGHSDGDVAAHAICDALLSAAHLGDMGSNFGTDRPEWKGASGRAFLTEVLRMVTQAGFAVANVSLQVVGNRPRMASRLKEAERTLSDIVGAPVSVSATTTDGLGFTGRGEGLAAQAIALIYAMSAAHRFDS</sequence>
<dbReference type="PROSITE" id="PS01350">
    <property type="entry name" value="ISPF"/>
    <property type="match status" value="1"/>
</dbReference>
<feature type="binding site" evidence="7">
    <location>
        <position position="235"/>
    </location>
    <ligand>
        <name>4-CDP-2-C-methyl-D-erythritol 2-phosphate</name>
        <dbReference type="ChEBI" id="CHEBI:57919"/>
    </ligand>
</feature>
<evidence type="ECO:0000256" key="6">
    <source>
        <dbReference type="ARBA" id="ARBA00023239"/>
    </source>
</evidence>
<comment type="pathway">
    <text evidence="2 7">Isoprenoid biosynthesis; isopentenyl diphosphate biosynthesis via DXP pathway; isopentenyl diphosphate from 1-deoxy-D-xylulose 5-phosphate: step 4/6.</text>
</comment>
<comment type="catalytic activity">
    <reaction evidence="1 7 8">
        <text>4-CDP-2-C-methyl-D-erythritol 2-phosphate = 2-C-methyl-D-erythritol 2,4-cyclic diphosphate + CMP</text>
        <dbReference type="Rhea" id="RHEA:23864"/>
        <dbReference type="ChEBI" id="CHEBI:57919"/>
        <dbReference type="ChEBI" id="CHEBI:58483"/>
        <dbReference type="ChEBI" id="CHEBI:60377"/>
        <dbReference type="EC" id="4.6.1.12"/>
    </reaction>
</comment>
<keyword evidence="4 7" id="KW-0479">Metal-binding</keyword>
<feature type="binding site" evidence="7">
    <location>
        <position position="232"/>
    </location>
    <ligand>
        <name>4-CDP-2-C-methyl-D-erythritol 2-phosphate</name>
        <dbReference type="ChEBI" id="CHEBI:57919"/>
    </ligand>
</feature>
<accession>A0ABY0V5E4</accession>